<feature type="compositionally biased region" description="Pro residues" evidence="1">
    <location>
        <begin position="217"/>
        <end position="234"/>
    </location>
</feature>
<feature type="compositionally biased region" description="Low complexity" evidence="1">
    <location>
        <begin position="191"/>
        <end position="216"/>
    </location>
</feature>
<reference evidence="4" key="2">
    <citation type="submission" date="2021-08" db="EMBL/GenBank/DDBJ databases">
        <authorList>
            <person name="Tani A."/>
            <person name="Ola A."/>
            <person name="Ogura Y."/>
            <person name="Katsura K."/>
            <person name="Hayashi T."/>
        </authorList>
    </citation>
    <scope>NUCLEOTIDE SEQUENCE</scope>
    <source>
        <strain evidence="4">NBRC 15689</strain>
    </source>
</reference>
<feature type="compositionally biased region" description="Polar residues" evidence="1">
    <location>
        <begin position="164"/>
        <end position="176"/>
    </location>
</feature>
<organism evidence="4 5">
    <name type="scientific">Methylobacterium organophilum</name>
    <dbReference type="NCBI Taxonomy" id="410"/>
    <lineage>
        <taxon>Bacteria</taxon>
        <taxon>Pseudomonadati</taxon>
        <taxon>Pseudomonadota</taxon>
        <taxon>Alphaproteobacteria</taxon>
        <taxon>Hyphomicrobiales</taxon>
        <taxon>Methylobacteriaceae</taxon>
        <taxon>Methylobacterium</taxon>
    </lineage>
</organism>
<proteinExistence type="predicted"/>
<evidence type="ECO:0000256" key="2">
    <source>
        <dbReference type="SAM" id="SignalP"/>
    </source>
</evidence>
<evidence type="ECO:0000256" key="1">
    <source>
        <dbReference type="SAM" id="MobiDB-lite"/>
    </source>
</evidence>
<evidence type="ECO:0000313" key="4">
    <source>
        <dbReference type="EMBL" id="GJE27236.1"/>
    </source>
</evidence>
<evidence type="ECO:0000259" key="3">
    <source>
        <dbReference type="Pfam" id="PF09917"/>
    </source>
</evidence>
<reference evidence="4" key="1">
    <citation type="journal article" date="2021" name="Front. Microbiol.">
        <title>Comprehensive Comparative Genomics and Phenotyping of Methylobacterium Species.</title>
        <authorList>
            <person name="Alessa O."/>
            <person name="Ogura Y."/>
            <person name="Fujitani Y."/>
            <person name="Takami H."/>
            <person name="Hayashi T."/>
            <person name="Sahin N."/>
            <person name="Tani A."/>
        </authorList>
    </citation>
    <scope>NUCLEOTIDE SEQUENCE</scope>
    <source>
        <strain evidence="4">NBRC 15689</strain>
    </source>
</reference>
<feature type="chain" id="PRO_5045276985" description="DUF2147 domain-containing protein" evidence="2">
    <location>
        <begin position="37"/>
        <end position="234"/>
    </location>
</feature>
<dbReference type="EMBL" id="BPQV01000005">
    <property type="protein sequence ID" value="GJE27236.1"/>
    <property type="molecule type" value="Genomic_DNA"/>
</dbReference>
<feature type="domain" description="DUF2147" evidence="3">
    <location>
        <begin position="44"/>
        <end position="160"/>
    </location>
</feature>
<dbReference type="Pfam" id="PF09917">
    <property type="entry name" value="DUF2147"/>
    <property type="match status" value="1"/>
</dbReference>
<evidence type="ECO:0000313" key="5">
    <source>
        <dbReference type="Proteomes" id="UP001055156"/>
    </source>
</evidence>
<dbReference type="PANTHER" id="PTHR36919:SF2">
    <property type="entry name" value="BLL6627 PROTEIN"/>
    <property type="match status" value="1"/>
</dbReference>
<accession>A0ABQ4T882</accession>
<feature type="signal peptide" evidence="2">
    <location>
        <begin position="1"/>
        <end position="36"/>
    </location>
</feature>
<dbReference type="Gene3D" id="2.40.128.520">
    <property type="match status" value="1"/>
</dbReference>
<name>A0ABQ4T882_METOR</name>
<dbReference type="RefSeq" id="WP_238311089.1">
    <property type="nucleotide sequence ID" value="NZ_BPQV01000005.1"/>
</dbReference>
<feature type="region of interest" description="Disordered" evidence="1">
    <location>
        <begin position="164"/>
        <end position="234"/>
    </location>
</feature>
<sequence length="234" mass="24766">MTFGSRIGATTRLFRFWRRAAATAAIALLAPVAASAAAPHDPSGTWLTQDGKARIRVEKCGPQEKNLCGYAVWLKVPLNDEGKPRVDFRNPDPKKRTRASLGHQLILGLKLNEDAHYEGKIYNAEDGKFYDVTVWSDEADELTVKGCLIAFLCQSQTWKRVTDTLPGQLTGPTNGPNGPRADAEWAPKVPPAAAQATPGAAPAPAAASKTGSTAPKPSAPPAAPKPAKPAAPAE</sequence>
<dbReference type="Proteomes" id="UP001055156">
    <property type="component" value="Unassembled WGS sequence"/>
</dbReference>
<keyword evidence="5" id="KW-1185">Reference proteome</keyword>
<protein>
    <recommendedName>
        <fullName evidence="3">DUF2147 domain-containing protein</fullName>
    </recommendedName>
</protein>
<gene>
    <name evidence="4" type="ORF">LKMONMHP_2094</name>
</gene>
<comment type="caution">
    <text evidence="4">The sequence shown here is derived from an EMBL/GenBank/DDBJ whole genome shotgun (WGS) entry which is preliminary data.</text>
</comment>
<keyword evidence="2" id="KW-0732">Signal</keyword>
<dbReference type="InterPro" id="IPR019223">
    <property type="entry name" value="DUF2147"/>
</dbReference>
<dbReference type="PANTHER" id="PTHR36919">
    <property type="entry name" value="BLR1215 PROTEIN"/>
    <property type="match status" value="1"/>
</dbReference>